<protein>
    <submittedName>
        <fullName evidence="1">Uncharacterized protein</fullName>
    </submittedName>
</protein>
<dbReference type="EMBL" id="CAJNOW010009504">
    <property type="protein sequence ID" value="CAF1564285.1"/>
    <property type="molecule type" value="Genomic_DNA"/>
</dbReference>
<dbReference type="Proteomes" id="UP000663834">
    <property type="component" value="Unassembled WGS sequence"/>
</dbReference>
<reference evidence="1" key="1">
    <citation type="submission" date="2021-02" db="EMBL/GenBank/DDBJ databases">
        <authorList>
            <person name="Nowell W R."/>
        </authorList>
    </citation>
    <scope>NUCLEOTIDE SEQUENCE</scope>
</reference>
<dbReference type="EMBL" id="CAJOBH010007143">
    <property type="protein sequence ID" value="CAF4075996.1"/>
    <property type="molecule type" value="Genomic_DNA"/>
</dbReference>
<organism evidence="1 5">
    <name type="scientific">Rotaria magnacalcarata</name>
    <dbReference type="NCBI Taxonomy" id="392030"/>
    <lineage>
        <taxon>Eukaryota</taxon>
        <taxon>Metazoa</taxon>
        <taxon>Spiralia</taxon>
        <taxon>Gnathifera</taxon>
        <taxon>Rotifera</taxon>
        <taxon>Eurotatoria</taxon>
        <taxon>Bdelloidea</taxon>
        <taxon>Philodinida</taxon>
        <taxon>Philodinidae</taxon>
        <taxon>Rotaria</taxon>
    </lineage>
</organism>
<evidence type="ECO:0000313" key="4">
    <source>
        <dbReference type="EMBL" id="CAF4075996.1"/>
    </source>
</evidence>
<name>A0A814TNH7_9BILA</name>
<proteinExistence type="predicted"/>
<dbReference type="OrthoDB" id="416437at2759"/>
<dbReference type="Proteomes" id="UP000681967">
    <property type="component" value="Unassembled WGS sequence"/>
</dbReference>
<sequence>MLVYRNELRTELNNRAVISKAYETELSPIVVVATDIIETKRTIDLLDLSRRLLALPDNQMEHIPDYLPLVPGMPVLLQENVARELSLSNGTPGISCKLIYDTVHKNTHGTDEGIFTADTVFIRNAQCTLIEMPKSKIKRLDSLDPFIIPNLCCGKNI</sequence>
<dbReference type="EMBL" id="CAJNOV010004094">
    <property type="protein sequence ID" value="CAF1162213.1"/>
    <property type="molecule type" value="Genomic_DNA"/>
</dbReference>
<dbReference type="AlphaFoldDB" id="A0A814TNH7"/>
<accession>A0A814TNH7</accession>
<comment type="caution">
    <text evidence="1">The sequence shown here is derived from an EMBL/GenBank/DDBJ whole genome shotgun (WGS) entry which is preliminary data.</text>
</comment>
<dbReference type="EMBL" id="CAJOBJ010006130">
    <property type="protein sequence ID" value="CAF4051856.1"/>
    <property type="molecule type" value="Genomic_DNA"/>
</dbReference>
<evidence type="ECO:0000313" key="2">
    <source>
        <dbReference type="EMBL" id="CAF1564285.1"/>
    </source>
</evidence>
<evidence type="ECO:0000313" key="1">
    <source>
        <dbReference type="EMBL" id="CAF1162213.1"/>
    </source>
</evidence>
<evidence type="ECO:0000313" key="3">
    <source>
        <dbReference type="EMBL" id="CAF4051856.1"/>
    </source>
</evidence>
<dbReference type="Proteomes" id="UP000681720">
    <property type="component" value="Unassembled WGS sequence"/>
</dbReference>
<dbReference type="Proteomes" id="UP000663855">
    <property type="component" value="Unassembled WGS sequence"/>
</dbReference>
<evidence type="ECO:0000313" key="5">
    <source>
        <dbReference type="Proteomes" id="UP000663855"/>
    </source>
</evidence>
<gene>
    <name evidence="4" type="ORF">BYL167_LOCUS17796</name>
    <name evidence="1" type="ORF">CJN711_LOCUS10068</name>
    <name evidence="3" type="ORF">GIL414_LOCUS14479</name>
    <name evidence="2" type="ORF">KQP761_LOCUS18621</name>
</gene>